<dbReference type="CDD" id="cd11304">
    <property type="entry name" value="Cadherin_repeat"/>
    <property type="match status" value="1"/>
</dbReference>
<reference evidence="10" key="1">
    <citation type="submission" date="2020-08" db="EMBL/GenBank/DDBJ databases">
        <title>Multicomponent nature underlies the extraordinary mechanical properties of spider dragline silk.</title>
        <authorList>
            <person name="Kono N."/>
            <person name="Nakamura H."/>
            <person name="Mori M."/>
            <person name="Yoshida Y."/>
            <person name="Ohtoshi R."/>
            <person name="Malay A.D."/>
            <person name="Moran D.A.P."/>
            <person name="Tomita M."/>
            <person name="Numata K."/>
            <person name="Arakawa K."/>
        </authorList>
    </citation>
    <scope>NUCLEOTIDE SEQUENCE</scope>
</reference>
<dbReference type="PANTHER" id="PTHR24028:SF310">
    <property type="entry name" value="NEURAL-CADHERIN-LIKE PROTEIN"/>
    <property type="match status" value="1"/>
</dbReference>
<dbReference type="InterPro" id="IPR020894">
    <property type="entry name" value="Cadherin_CS"/>
</dbReference>
<dbReference type="GO" id="GO:0005509">
    <property type="term" value="F:calcium ion binding"/>
    <property type="evidence" value="ECO:0007669"/>
    <property type="project" value="UniProtKB-UniRule"/>
</dbReference>
<dbReference type="SUPFAM" id="SSF49313">
    <property type="entry name" value="Cadherin-like"/>
    <property type="match status" value="1"/>
</dbReference>
<evidence type="ECO:0000313" key="10">
    <source>
        <dbReference type="EMBL" id="GFT62553.1"/>
    </source>
</evidence>
<keyword evidence="11" id="KW-1185">Reference proteome</keyword>
<dbReference type="PROSITE" id="PS50268">
    <property type="entry name" value="CADHERIN_2"/>
    <property type="match status" value="1"/>
</dbReference>
<dbReference type="GO" id="GO:0005886">
    <property type="term" value="C:plasma membrane"/>
    <property type="evidence" value="ECO:0007669"/>
    <property type="project" value="InterPro"/>
</dbReference>
<dbReference type="OrthoDB" id="6252479at2759"/>
<evidence type="ECO:0000256" key="3">
    <source>
        <dbReference type="ARBA" id="ARBA00022737"/>
    </source>
</evidence>
<evidence type="ECO:0000256" key="1">
    <source>
        <dbReference type="ARBA" id="ARBA00004167"/>
    </source>
</evidence>
<name>A0A8X6U0G1_NEPPI</name>
<keyword evidence="6" id="KW-0472">Membrane</keyword>
<evidence type="ECO:0000256" key="4">
    <source>
        <dbReference type="ARBA" id="ARBA00022837"/>
    </source>
</evidence>
<keyword evidence="5" id="KW-1133">Transmembrane helix</keyword>
<evidence type="ECO:0000256" key="2">
    <source>
        <dbReference type="ARBA" id="ARBA00022692"/>
    </source>
</evidence>
<dbReference type="InterPro" id="IPR050174">
    <property type="entry name" value="Protocadherin/Cadherin-CA"/>
</dbReference>
<evidence type="ECO:0000256" key="8">
    <source>
        <dbReference type="PROSITE-ProRule" id="PRU00043"/>
    </source>
</evidence>
<feature type="domain" description="Cadherin" evidence="9">
    <location>
        <begin position="2"/>
        <end position="51"/>
    </location>
</feature>
<dbReference type="Gene3D" id="2.60.40.60">
    <property type="entry name" value="Cadherins"/>
    <property type="match status" value="1"/>
</dbReference>
<dbReference type="InterPro" id="IPR002126">
    <property type="entry name" value="Cadherin-like_dom"/>
</dbReference>
<evidence type="ECO:0000313" key="11">
    <source>
        <dbReference type="Proteomes" id="UP000887013"/>
    </source>
</evidence>
<dbReference type="Pfam" id="PF00028">
    <property type="entry name" value="Cadherin"/>
    <property type="match status" value="1"/>
</dbReference>
<dbReference type="Proteomes" id="UP000887013">
    <property type="component" value="Unassembled WGS sequence"/>
</dbReference>
<dbReference type="GO" id="GO:0007156">
    <property type="term" value="P:homophilic cell adhesion via plasma membrane adhesion molecules"/>
    <property type="evidence" value="ECO:0007669"/>
    <property type="project" value="InterPro"/>
</dbReference>
<evidence type="ECO:0000256" key="7">
    <source>
        <dbReference type="ARBA" id="ARBA00023180"/>
    </source>
</evidence>
<proteinExistence type="predicted"/>
<dbReference type="PROSITE" id="PS00232">
    <property type="entry name" value="CADHERIN_1"/>
    <property type="match status" value="1"/>
</dbReference>
<keyword evidence="2" id="KW-0812">Transmembrane</keyword>
<keyword evidence="7" id="KW-0325">Glycoprotein</keyword>
<keyword evidence="4 8" id="KW-0106">Calcium</keyword>
<sequence length="73" mass="8097">LITTTSNLLDRETQAEHVLEISVSDNGDPALTSSTRIVVKVLDVNDHAPSFFQRLQRCYIPQMAKQGPTVCQV</sequence>
<dbReference type="AlphaFoldDB" id="A0A8X6U0G1"/>
<dbReference type="PANTHER" id="PTHR24028">
    <property type="entry name" value="CADHERIN-87A"/>
    <property type="match status" value="1"/>
</dbReference>
<dbReference type="PRINTS" id="PR00205">
    <property type="entry name" value="CADHERIN"/>
</dbReference>
<dbReference type="EMBL" id="BMAW01068062">
    <property type="protein sequence ID" value="GFT62553.1"/>
    <property type="molecule type" value="Genomic_DNA"/>
</dbReference>
<comment type="caution">
    <text evidence="10">The sequence shown here is derived from an EMBL/GenBank/DDBJ whole genome shotgun (WGS) entry which is preliminary data.</text>
</comment>
<protein>
    <submittedName>
        <fullName evidence="10">Fat-like cadherin-related tumor suppressor</fullName>
    </submittedName>
</protein>
<comment type="subcellular location">
    <subcellularLocation>
        <location evidence="1">Membrane</location>
        <topology evidence="1">Single-pass membrane protein</topology>
    </subcellularLocation>
</comment>
<keyword evidence="3" id="KW-0677">Repeat</keyword>
<evidence type="ECO:0000256" key="6">
    <source>
        <dbReference type="ARBA" id="ARBA00023136"/>
    </source>
</evidence>
<organism evidence="10 11">
    <name type="scientific">Nephila pilipes</name>
    <name type="common">Giant wood spider</name>
    <name type="synonym">Nephila maculata</name>
    <dbReference type="NCBI Taxonomy" id="299642"/>
    <lineage>
        <taxon>Eukaryota</taxon>
        <taxon>Metazoa</taxon>
        <taxon>Ecdysozoa</taxon>
        <taxon>Arthropoda</taxon>
        <taxon>Chelicerata</taxon>
        <taxon>Arachnida</taxon>
        <taxon>Araneae</taxon>
        <taxon>Araneomorphae</taxon>
        <taxon>Entelegynae</taxon>
        <taxon>Araneoidea</taxon>
        <taxon>Nephilidae</taxon>
        <taxon>Nephila</taxon>
    </lineage>
</organism>
<evidence type="ECO:0000259" key="9">
    <source>
        <dbReference type="PROSITE" id="PS50268"/>
    </source>
</evidence>
<gene>
    <name evidence="10" type="primary">kug_7</name>
    <name evidence="10" type="ORF">NPIL_66751</name>
</gene>
<dbReference type="InterPro" id="IPR015919">
    <property type="entry name" value="Cadherin-like_sf"/>
</dbReference>
<feature type="non-terminal residue" evidence="10">
    <location>
        <position position="1"/>
    </location>
</feature>
<accession>A0A8X6U0G1</accession>
<evidence type="ECO:0000256" key="5">
    <source>
        <dbReference type="ARBA" id="ARBA00022989"/>
    </source>
</evidence>